<feature type="non-terminal residue" evidence="2">
    <location>
        <position position="249"/>
    </location>
</feature>
<gene>
    <name evidence="2" type="ORF">DEBURN_LOCUS7175</name>
</gene>
<feature type="compositionally biased region" description="Acidic residues" evidence="1">
    <location>
        <begin position="199"/>
        <end position="213"/>
    </location>
</feature>
<dbReference type="OrthoDB" id="2423204at2759"/>
<feature type="compositionally biased region" description="Basic and acidic residues" evidence="1">
    <location>
        <begin position="105"/>
        <end position="122"/>
    </location>
</feature>
<dbReference type="EMBL" id="CAJVPK010000828">
    <property type="protein sequence ID" value="CAG8552543.1"/>
    <property type="molecule type" value="Genomic_DNA"/>
</dbReference>
<name>A0A9N9B6L7_9GLOM</name>
<evidence type="ECO:0000256" key="1">
    <source>
        <dbReference type="SAM" id="MobiDB-lite"/>
    </source>
</evidence>
<proteinExistence type="predicted"/>
<feature type="region of interest" description="Disordered" evidence="1">
    <location>
        <begin position="93"/>
        <end position="127"/>
    </location>
</feature>
<dbReference type="Proteomes" id="UP000789706">
    <property type="component" value="Unassembled WGS sequence"/>
</dbReference>
<feature type="compositionally biased region" description="Basic and acidic residues" evidence="1">
    <location>
        <begin position="158"/>
        <end position="184"/>
    </location>
</feature>
<evidence type="ECO:0000313" key="3">
    <source>
        <dbReference type="Proteomes" id="UP000789706"/>
    </source>
</evidence>
<reference evidence="2" key="1">
    <citation type="submission" date="2021-06" db="EMBL/GenBank/DDBJ databases">
        <authorList>
            <person name="Kallberg Y."/>
            <person name="Tangrot J."/>
            <person name="Rosling A."/>
        </authorList>
    </citation>
    <scope>NUCLEOTIDE SEQUENCE</scope>
    <source>
        <strain evidence="2">AZ414A</strain>
    </source>
</reference>
<protein>
    <submittedName>
        <fullName evidence="2">7122_t:CDS:1</fullName>
    </submittedName>
</protein>
<sequence>MTENWVHEYFDRKSSEWTIIGFLDECDDAQSFPDKIGYYLTSLQVIIKNESGKRHEKALQLFEKYKKASSRMFLAKNMDKEWWRGRGPPRSLSFKSLSRATKLGTRPDRQLSRDWQSRRSKETAATSVHLHYPSFKGSSLGIGTVNGGTFNAGLSASKKRDQEEDDSKEKRSFKRNRQDTDERNTTPPPPNSMSTESVEIIDDSESDVDIDQGEEEIKRLTQDEVGIRNKLLKILTAHQEKDKEAGKNF</sequence>
<comment type="caution">
    <text evidence="2">The sequence shown here is derived from an EMBL/GenBank/DDBJ whole genome shotgun (WGS) entry which is preliminary data.</text>
</comment>
<organism evidence="2 3">
    <name type="scientific">Diversispora eburnea</name>
    <dbReference type="NCBI Taxonomy" id="1213867"/>
    <lineage>
        <taxon>Eukaryota</taxon>
        <taxon>Fungi</taxon>
        <taxon>Fungi incertae sedis</taxon>
        <taxon>Mucoromycota</taxon>
        <taxon>Glomeromycotina</taxon>
        <taxon>Glomeromycetes</taxon>
        <taxon>Diversisporales</taxon>
        <taxon>Diversisporaceae</taxon>
        <taxon>Diversispora</taxon>
    </lineage>
</organism>
<keyword evidence="3" id="KW-1185">Reference proteome</keyword>
<dbReference type="AlphaFoldDB" id="A0A9N9B6L7"/>
<feature type="region of interest" description="Disordered" evidence="1">
    <location>
        <begin position="152"/>
        <end position="213"/>
    </location>
</feature>
<evidence type="ECO:0000313" key="2">
    <source>
        <dbReference type="EMBL" id="CAG8552543.1"/>
    </source>
</evidence>
<accession>A0A9N9B6L7</accession>